<sequence length="62" mass="7419">MTHITLKLNTILNIPQETKKFIKNQDKRKNILLGIIIVFVISVIFFRNLIRYENFFKNGVLR</sequence>
<dbReference type="Proteomes" id="UP000092671">
    <property type="component" value="Unassembled WGS sequence"/>
</dbReference>
<reference evidence="2 3" key="1">
    <citation type="submission" date="2016-06" db="EMBL/GenBank/DDBJ databases">
        <title>Draft genome of Moraxella nonliquefaciens CCUG 60284.</title>
        <authorList>
            <person name="Salva-Serra F."/>
            <person name="Engstrom-Jakobsson H."/>
            <person name="Thorell K."/>
            <person name="Gonzales-Siles L."/>
            <person name="Karlsson R."/>
            <person name="Boulund F."/>
            <person name="Engstrand L."/>
            <person name="Kristiansson E."/>
            <person name="Moore E."/>
        </authorList>
    </citation>
    <scope>NUCLEOTIDE SEQUENCE [LARGE SCALE GENOMIC DNA]</scope>
    <source>
        <strain evidence="2 3">CCUG 60284</strain>
    </source>
</reference>
<keyword evidence="1" id="KW-1133">Transmembrane helix</keyword>
<keyword evidence="1" id="KW-0472">Membrane</keyword>
<keyword evidence="1" id="KW-0812">Transmembrane</keyword>
<evidence type="ECO:0000313" key="3">
    <source>
        <dbReference type="Proteomes" id="UP000092671"/>
    </source>
</evidence>
<comment type="caution">
    <text evidence="2">The sequence shown here is derived from an EMBL/GenBank/DDBJ whole genome shotgun (WGS) entry which is preliminary data.</text>
</comment>
<feature type="transmembrane region" description="Helical" evidence="1">
    <location>
        <begin position="30"/>
        <end position="50"/>
    </location>
</feature>
<dbReference type="AlphaFoldDB" id="A0A1B8PK50"/>
<proteinExistence type="predicted"/>
<name>A0A1B8PK50_MORNO</name>
<dbReference type="EMBL" id="LZDN01000010">
    <property type="protein sequence ID" value="OBX50973.1"/>
    <property type="molecule type" value="Genomic_DNA"/>
</dbReference>
<gene>
    <name evidence="2" type="ORF">A9Z60_08810</name>
</gene>
<protein>
    <submittedName>
        <fullName evidence="2">Uncharacterized protein</fullName>
    </submittedName>
</protein>
<accession>A0A1B8PK50</accession>
<organism evidence="2 3">
    <name type="scientific">Moraxella nonliquefaciens</name>
    <dbReference type="NCBI Taxonomy" id="478"/>
    <lineage>
        <taxon>Bacteria</taxon>
        <taxon>Pseudomonadati</taxon>
        <taxon>Pseudomonadota</taxon>
        <taxon>Gammaproteobacteria</taxon>
        <taxon>Moraxellales</taxon>
        <taxon>Moraxellaceae</taxon>
        <taxon>Moraxella</taxon>
    </lineage>
</organism>
<evidence type="ECO:0000256" key="1">
    <source>
        <dbReference type="SAM" id="Phobius"/>
    </source>
</evidence>
<evidence type="ECO:0000313" key="2">
    <source>
        <dbReference type="EMBL" id="OBX50973.1"/>
    </source>
</evidence>